<accession>A0A5A9X7A5</accession>
<dbReference type="AlphaFoldDB" id="A0A5A9X7A5"/>
<organism evidence="2 3">
    <name type="scientific">Oryzomonas rubra</name>
    <dbReference type="NCBI Taxonomy" id="2509454"/>
    <lineage>
        <taxon>Bacteria</taxon>
        <taxon>Pseudomonadati</taxon>
        <taxon>Thermodesulfobacteriota</taxon>
        <taxon>Desulfuromonadia</taxon>
        <taxon>Geobacterales</taxon>
        <taxon>Geobacteraceae</taxon>
        <taxon>Oryzomonas</taxon>
    </lineage>
</organism>
<protein>
    <submittedName>
        <fullName evidence="2">Uncharacterized protein</fullName>
    </submittedName>
</protein>
<dbReference type="Proteomes" id="UP000324298">
    <property type="component" value="Unassembled WGS sequence"/>
</dbReference>
<keyword evidence="1" id="KW-0472">Membrane</keyword>
<gene>
    <name evidence="2" type="ORF">ET418_16905</name>
</gene>
<sequence>MNCIHKTLLGIAAVLMLVVGMRVWHETTHYQHLPRVMKNADGKPLTQQEVEEAFKANNQAKGGNNK</sequence>
<evidence type="ECO:0000256" key="1">
    <source>
        <dbReference type="SAM" id="Phobius"/>
    </source>
</evidence>
<evidence type="ECO:0000313" key="2">
    <source>
        <dbReference type="EMBL" id="KAA0888079.1"/>
    </source>
</evidence>
<dbReference type="EMBL" id="SRSD01000012">
    <property type="protein sequence ID" value="KAA0888079.1"/>
    <property type="molecule type" value="Genomic_DNA"/>
</dbReference>
<comment type="caution">
    <text evidence="2">The sequence shown here is derived from an EMBL/GenBank/DDBJ whole genome shotgun (WGS) entry which is preliminary data.</text>
</comment>
<name>A0A5A9X7A5_9BACT</name>
<keyword evidence="1" id="KW-0812">Transmembrane</keyword>
<reference evidence="2 3" key="1">
    <citation type="submission" date="2019-04" db="EMBL/GenBank/DDBJ databases">
        <title>Geobacter ruber sp. nov., ferric-reducing bacteria isolated from paddy soil.</title>
        <authorList>
            <person name="Xu Z."/>
            <person name="Masuda Y."/>
            <person name="Itoh H."/>
            <person name="Senoo K."/>
        </authorList>
    </citation>
    <scope>NUCLEOTIDE SEQUENCE [LARGE SCALE GENOMIC DNA]</scope>
    <source>
        <strain evidence="2 3">Red88</strain>
    </source>
</reference>
<evidence type="ECO:0000313" key="3">
    <source>
        <dbReference type="Proteomes" id="UP000324298"/>
    </source>
</evidence>
<keyword evidence="3" id="KW-1185">Reference proteome</keyword>
<feature type="transmembrane region" description="Helical" evidence="1">
    <location>
        <begin position="7"/>
        <end position="25"/>
    </location>
</feature>
<dbReference type="RefSeq" id="WP_149309636.1">
    <property type="nucleotide sequence ID" value="NZ_SRSD01000012.1"/>
</dbReference>
<proteinExistence type="predicted"/>
<keyword evidence="1" id="KW-1133">Transmembrane helix</keyword>